<evidence type="ECO:0000313" key="2">
    <source>
        <dbReference type="Proteomes" id="UP000187266"/>
    </source>
</evidence>
<dbReference type="RefSeq" id="WP_076979339.1">
    <property type="nucleotide sequence ID" value="NZ_CP019124.1"/>
</dbReference>
<dbReference type="STRING" id="1267768.BV394_05955"/>
<dbReference type="Proteomes" id="UP000187266">
    <property type="component" value="Chromosome"/>
</dbReference>
<gene>
    <name evidence="1" type="ORF">BV394_05955</name>
</gene>
<evidence type="ECO:0000313" key="1">
    <source>
        <dbReference type="EMBL" id="APX89316.1"/>
    </source>
</evidence>
<dbReference type="InterPro" id="IPR019201">
    <property type="entry name" value="DUF2065"/>
</dbReference>
<sequence length="63" mass="6880">MAETFVTALGIAIFFEGLVFALAPSRMEELVRLIAQMPRETRRLLGISAMLTGLVIVWIGMGA</sequence>
<proteinExistence type="predicted"/>
<name>A0A1U7DH64_9RHOB</name>
<accession>A0A1U7DH64</accession>
<keyword evidence="2" id="KW-1185">Reference proteome</keyword>
<reference evidence="1 2" key="1">
    <citation type="submission" date="2017-01" db="EMBL/GenBank/DDBJ databases">
        <title>Genomic analysis of Xuhuaishuia manganoxidans DY6-4.</title>
        <authorList>
            <person name="Wang X."/>
        </authorList>
    </citation>
    <scope>NUCLEOTIDE SEQUENCE [LARGE SCALE GENOMIC DNA]</scope>
    <source>
        <strain evidence="1 2">DY6-4</strain>
    </source>
</reference>
<protein>
    <submittedName>
        <fullName evidence="1">Uncharacterized protein</fullName>
    </submittedName>
</protein>
<accession>A0A2M9DE50</accession>
<organism evidence="1 2">
    <name type="scientific">Brevirhabdus pacifica</name>
    <dbReference type="NCBI Taxonomy" id="1267768"/>
    <lineage>
        <taxon>Bacteria</taxon>
        <taxon>Pseudomonadati</taxon>
        <taxon>Pseudomonadota</taxon>
        <taxon>Alphaproteobacteria</taxon>
        <taxon>Rhodobacterales</taxon>
        <taxon>Paracoccaceae</taxon>
        <taxon>Brevirhabdus</taxon>
    </lineage>
</organism>
<dbReference type="OrthoDB" id="9815199at2"/>
<dbReference type="Pfam" id="PF09838">
    <property type="entry name" value="DUF2065"/>
    <property type="match status" value="1"/>
</dbReference>
<dbReference type="AlphaFoldDB" id="A0A1U7DH64"/>
<dbReference type="EMBL" id="CP019124">
    <property type="protein sequence ID" value="APX89316.1"/>
    <property type="molecule type" value="Genomic_DNA"/>
</dbReference>